<dbReference type="EC" id="1.-.-.-" evidence="6"/>
<feature type="domain" description="FAD dependent oxidoreductase" evidence="5">
    <location>
        <begin position="6"/>
        <end position="344"/>
    </location>
</feature>
<keyword evidence="4 6" id="KW-0560">Oxidoreductase</keyword>
<dbReference type="PANTHER" id="PTHR10961:SF46">
    <property type="entry name" value="PEROXISOMAL SARCOSINE OXIDASE"/>
    <property type="match status" value="1"/>
</dbReference>
<dbReference type="AlphaFoldDB" id="A0AB39XXV2"/>
<dbReference type="Gene3D" id="3.30.9.10">
    <property type="entry name" value="D-Amino Acid Oxidase, subunit A, domain 2"/>
    <property type="match status" value="1"/>
</dbReference>
<reference evidence="6" key="1">
    <citation type="submission" date="2024-08" db="EMBL/GenBank/DDBJ databases">
        <authorList>
            <person name="Yu S.T."/>
        </authorList>
    </citation>
    <scope>NUCLEOTIDE SEQUENCE</scope>
    <source>
        <strain evidence="6">R33</strain>
    </source>
</reference>
<keyword evidence="3" id="KW-0274">FAD</keyword>
<evidence type="ECO:0000256" key="1">
    <source>
        <dbReference type="ARBA" id="ARBA00001974"/>
    </source>
</evidence>
<evidence type="ECO:0000313" key="6">
    <source>
        <dbReference type="EMBL" id="XDV62698.1"/>
    </source>
</evidence>
<gene>
    <name evidence="6" type="ORF">AB5J51_06975</name>
</gene>
<comment type="cofactor">
    <cofactor evidence="1">
        <name>FAD</name>
        <dbReference type="ChEBI" id="CHEBI:57692"/>
    </cofactor>
</comment>
<dbReference type="Pfam" id="PF01266">
    <property type="entry name" value="DAO"/>
    <property type="match status" value="1"/>
</dbReference>
<proteinExistence type="predicted"/>
<evidence type="ECO:0000256" key="2">
    <source>
        <dbReference type="ARBA" id="ARBA00022630"/>
    </source>
</evidence>
<evidence type="ECO:0000256" key="4">
    <source>
        <dbReference type="ARBA" id="ARBA00023002"/>
    </source>
</evidence>
<sequence length="351" mass="36493">MSAAAVVVVGAGVTGLLTAVECALAGHPVAVLDRGPIPNPHASSFDQHRVVRTFSPDDPDATRRMTAARRRWQDLEALLGTRFHRRVGVVTAWPRERLTALAASAAEAGVSVRTVEPQTLPHLEFPPDSAGLLDVDGGVLLAERVLHAAARRLAGHPAVTLRPYTAVTGIDTDSGKVQLADGERLGADLVLVAAGPWTRELVGQPVVLHRQTMVYLHPPADAARWWAQAPAAGGLGADGRAWAVPPGDGTLLKISSDAVCRVVDTTADCAAEDQGPWAERLAAAPPLTGLNRYTVAAVKACHYAADAETGGALLAREGPAVWSRAACGGSGFSAAPLVADRIVDVLREGAA</sequence>
<name>A0AB39XXV2_9ACTN</name>
<dbReference type="InterPro" id="IPR006076">
    <property type="entry name" value="FAD-dep_OxRdtase"/>
</dbReference>
<dbReference type="InterPro" id="IPR036188">
    <property type="entry name" value="FAD/NAD-bd_sf"/>
</dbReference>
<accession>A0AB39XXV2</accession>
<dbReference type="SUPFAM" id="SSF51905">
    <property type="entry name" value="FAD/NAD(P)-binding domain"/>
    <property type="match status" value="1"/>
</dbReference>
<dbReference type="PANTHER" id="PTHR10961">
    <property type="entry name" value="PEROXISOMAL SARCOSINE OXIDASE"/>
    <property type="match status" value="1"/>
</dbReference>
<dbReference type="GO" id="GO:0050660">
    <property type="term" value="F:flavin adenine dinucleotide binding"/>
    <property type="evidence" value="ECO:0007669"/>
    <property type="project" value="InterPro"/>
</dbReference>
<dbReference type="Gene3D" id="3.50.50.60">
    <property type="entry name" value="FAD/NAD(P)-binding domain"/>
    <property type="match status" value="1"/>
</dbReference>
<dbReference type="GO" id="GO:0008115">
    <property type="term" value="F:sarcosine oxidase activity"/>
    <property type="evidence" value="ECO:0007669"/>
    <property type="project" value="TreeGrafter"/>
</dbReference>
<dbReference type="RefSeq" id="WP_369777166.1">
    <property type="nucleotide sequence ID" value="NZ_CP165727.1"/>
</dbReference>
<evidence type="ECO:0000259" key="5">
    <source>
        <dbReference type="Pfam" id="PF01266"/>
    </source>
</evidence>
<protein>
    <submittedName>
        <fullName evidence="6">NAD(P)/FAD-dependent oxidoreductase</fullName>
        <ecNumber evidence="6">1.-.-.-</ecNumber>
    </submittedName>
</protein>
<evidence type="ECO:0000256" key="3">
    <source>
        <dbReference type="ARBA" id="ARBA00022827"/>
    </source>
</evidence>
<organism evidence="6">
    <name type="scientific">Streptomyces sp. R33</name>
    <dbReference type="NCBI Taxonomy" id="3238629"/>
    <lineage>
        <taxon>Bacteria</taxon>
        <taxon>Bacillati</taxon>
        <taxon>Actinomycetota</taxon>
        <taxon>Actinomycetes</taxon>
        <taxon>Kitasatosporales</taxon>
        <taxon>Streptomycetaceae</taxon>
        <taxon>Streptomyces</taxon>
    </lineage>
</organism>
<dbReference type="EMBL" id="CP165727">
    <property type="protein sequence ID" value="XDV62698.1"/>
    <property type="molecule type" value="Genomic_DNA"/>
</dbReference>
<dbReference type="InterPro" id="IPR045170">
    <property type="entry name" value="MTOX"/>
</dbReference>
<keyword evidence="2" id="KW-0285">Flavoprotein</keyword>